<dbReference type="RefSeq" id="WP_308865297.1">
    <property type="nucleotide sequence ID" value="NZ_JAVHUL010000037.1"/>
</dbReference>
<feature type="compositionally biased region" description="Basic residues" evidence="1">
    <location>
        <begin position="197"/>
        <end position="209"/>
    </location>
</feature>
<protein>
    <recommendedName>
        <fullName evidence="4">TonB-dependent receptor plug domain-containing protein</fullName>
    </recommendedName>
</protein>
<evidence type="ECO:0000313" key="2">
    <source>
        <dbReference type="EMBL" id="MDQ7918305.1"/>
    </source>
</evidence>
<accession>A0ABU1A3K6</accession>
<evidence type="ECO:0000313" key="3">
    <source>
        <dbReference type="Proteomes" id="UP001230915"/>
    </source>
</evidence>
<keyword evidence="3" id="KW-1185">Reference proteome</keyword>
<name>A0ABU1A3K6_9FLAO</name>
<sequence length="345" mass="39350">MLKIWTRKNEATIIAKNGVSSKNKITSSDKLGENPLTIINGKEVDKSQKNTHTFKENSALRVEKLNPEEAQKIYGKKAKDGAIIIKEVPEKSSKEIMAAQTPNQNSEIASALAFKKDKPLIFIDGKKVTEEEFNQVKPHQIESLNVLKGESAIEKYGKKAENGALEMKLKNSTNHLNSRKEILKEKQERDKVYREKKSSKKTPLKKRKQQPTYTYAIDGVIVKKDKITSLPAKQIKEISFYTEKEAETSFKIKTNGEKLMNVRLHKKGEEKSISAEKVLQQEKYQTFLRKDHPLLMVNNKEVSRSFIEKLDKKLIQSVFIVEGEKAIEKYGEKAKHGVLVITTRP</sequence>
<evidence type="ECO:0000256" key="1">
    <source>
        <dbReference type="SAM" id="MobiDB-lite"/>
    </source>
</evidence>
<feature type="compositionally biased region" description="Basic and acidic residues" evidence="1">
    <location>
        <begin position="186"/>
        <end position="196"/>
    </location>
</feature>
<comment type="caution">
    <text evidence="2">The sequence shown here is derived from an EMBL/GenBank/DDBJ whole genome shotgun (WGS) entry which is preliminary data.</text>
</comment>
<organism evidence="2 3">
    <name type="scientific">Mesonia profundi</name>
    <dbReference type="NCBI Taxonomy" id="3070998"/>
    <lineage>
        <taxon>Bacteria</taxon>
        <taxon>Pseudomonadati</taxon>
        <taxon>Bacteroidota</taxon>
        <taxon>Flavobacteriia</taxon>
        <taxon>Flavobacteriales</taxon>
        <taxon>Flavobacteriaceae</taxon>
        <taxon>Mesonia</taxon>
    </lineage>
</organism>
<dbReference type="InterPro" id="IPR037066">
    <property type="entry name" value="Plug_dom_sf"/>
</dbReference>
<dbReference type="Proteomes" id="UP001230915">
    <property type="component" value="Unassembled WGS sequence"/>
</dbReference>
<gene>
    <name evidence="2" type="ORF">RBU60_12035</name>
</gene>
<reference evidence="2 3" key="1">
    <citation type="submission" date="2023-08" db="EMBL/GenBank/DDBJ databases">
        <title>Mesonia sp. MT50, isolated from deep-sea sediment of the Mariana Trench.</title>
        <authorList>
            <person name="Fu H."/>
        </authorList>
    </citation>
    <scope>NUCLEOTIDE SEQUENCE [LARGE SCALE GENOMIC DNA]</scope>
    <source>
        <strain evidence="2 3">MT50</strain>
    </source>
</reference>
<dbReference type="Gene3D" id="2.170.130.10">
    <property type="entry name" value="TonB-dependent receptor, plug domain"/>
    <property type="match status" value="1"/>
</dbReference>
<feature type="region of interest" description="Disordered" evidence="1">
    <location>
        <begin position="186"/>
        <end position="209"/>
    </location>
</feature>
<proteinExistence type="predicted"/>
<dbReference type="EMBL" id="JAVHUL010000037">
    <property type="protein sequence ID" value="MDQ7918305.1"/>
    <property type="molecule type" value="Genomic_DNA"/>
</dbReference>
<evidence type="ECO:0008006" key="4">
    <source>
        <dbReference type="Google" id="ProtNLM"/>
    </source>
</evidence>